<dbReference type="Pfam" id="PF13462">
    <property type="entry name" value="Thioredoxin_4"/>
    <property type="match status" value="1"/>
</dbReference>
<feature type="domain" description="Thioredoxin" evidence="8">
    <location>
        <begin position="28"/>
        <end position="241"/>
    </location>
</feature>
<keyword evidence="3" id="KW-0560">Oxidoreductase</keyword>
<evidence type="ECO:0000313" key="10">
    <source>
        <dbReference type="Proteomes" id="UP001597307"/>
    </source>
</evidence>
<dbReference type="PROSITE" id="PS51352">
    <property type="entry name" value="THIOREDOXIN_2"/>
    <property type="match status" value="1"/>
</dbReference>
<feature type="transmembrane region" description="Helical" evidence="7">
    <location>
        <begin position="12"/>
        <end position="34"/>
    </location>
</feature>
<evidence type="ECO:0000256" key="7">
    <source>
        <dbReference type="SAM" id="Phobius"/>
    </source>
</evidence>
<sequence>MPQESDQRTTGVRSATLIAALLVAALILMIGLIASQRASSPASDGSGTDVAEESGGREEEKFDLSRRIADDPLAIGEVDAPVVLVEYADYRCPFCGVFSRETLPALVEQYVASGELRIEWRDLPVFGAESLSAAVAGRAAGEQDRFWEFNKAVFAAAPDRGHISLPREELIRIAEEVGVADITAFTADLDSEELNQAVQTDAEEAAALGATGTPLFLVNDIPISGAQPVEVFEQAIETVLAETSPQ</sequence>
<protein>
    <submittedName>
        <fullName evidence="9">DsbA family protein</fullName>
    </submittedName>
</protein>
<accession>A0ABW4Q3G9</accession>
<gene>
    <name evidence="9" type="ORF">ACFSFX_01310</name>
</gene>
<name>A0ABW4Q3G9_9MICC</name>
<proteinExistence type="inferred from homology"/>
<dbReference type="InterPro" id="IPR036249">
    <property type="entry name" value="Thioredoxin-like_sf"/>
</dbReference>
<comment type="caution">
    <text evidence="9">The sequence shown here is derived from an EMBL/GenBank/DDBJ whole genome shotgun (WGS) entry which is preliminary data.</text>
</comment>
<keyword evidence="7" id="KW-0472">Membrane</keyword>
<dbReference type="Proteomes" id="UP001597307">
    <property type="component" value="Unassembled WGS sequence"/>
</dbReference>
<evidence type="ECO:0000259" key="8">
    <source>
        <dbReference type="PROSITE" id="PS51352"/>
    </source>
</evidence>
<dbReference type="PANTHER" id="PTHR13887">
    <property type="entry name" value="GLUTATHIONE S-TRANSFERASE KAPPA"/>
    <property type="match status" value="1"/>
</dbReference>
<dbReference type="RefSeq" id="WP_343877267.1">
    <property type="nucleotide sequence ID" value="NZ_BAAAIJ010000003.1"/>
</dbReference>
<evidence type="ECO:0000256" key="1">
    <source>
        <dbReference type="ARBA" id="ARBA00005791"/>
    </source>
</evidence>
<evidence type="ECO:0000256" key="6">
    <source>
        <dbReference type="SAM" id="MobiDB-lite"/>
    </source>
</evidence>
<dbReference type="Gene3D" id="3.40.30.10">
    <property type="entry name" value="Glutaredoxin"/>
    <property type="match status" value="1"/>
</dbReference>
<dbReference type="EMBL" id="JBHUGA010000003">
    <property type="protein sequence ID" value="MFD1845233.1"/>
    <property type="molecule type" value="Genomic_DNA"/>
</dbReference>
<keyword evidence="7" id="KW-1133">Transmembrane helix</keyword>
<evidence type="ECO:0000256" key="2">
    <source>
        <dbReference type="ARBA" id="ARBA00022729"/>
    </source>
</evidence>
<keyword evidence="4" id="KW-1015">Disulfide bond</keyword>
<dbReference type="InterPro" id="IPR012336">
    <property type="entry name" value="Thioredoxin-like_fold"/>
</dbReference>
<dbReference type="PANTHER" id="PTHR13887:SF14">
    <property type="entry name" value="DISULFIDE BOND FORMATION PROTEIN D"/>
    <property type="match status" value="1"/>
</dbReference>
<organism evidence="9 10">
    <name type="scientific">Arthrobacter flavus</name>
    <dbReference type="NCBI Taxonomy" id="95172"/>
    <lineage>
        <taxon>Bacteria</taxon>
        <taxon>Bacillati</taxon>
        <taxon>Actinomycetota</taxon>
        <taxon>Actinomycetes</taxon>
        <taxon>Micrococcales</taxon>
        <taxon>Micrococcaceae</taxon>
        <taxon>Arthrobacter</taxon>
    </lineage>
</organism>
<dbReference type="InterPro" id="IPR013766">
    <property type="entry name" value="Thioredoxin_domain"/>
</dbReference>
<evidence type="ECO:0000256" key="3">
    <source>
        <dbReference type="ARBA" id="ARBA00023002"/>
    </source>
</evidence>
<evidence type="ECO:0000256" key="5">
    <source>
        <dbReference type="ARBA" id="ARBA00023284"/>
    </source>
</evidence>
<keyword evidence="10" id="KW-1185">Reference proteome</keyword>
<keyword evidence="2" id="KW-0732">Signal</keyword>
<evidence type="ECO:0000313" key="9">
    <source>
        <dbReference type="EMBL" id="MFD1845233.1"/>
    </source>
</evidence>
<keyword evidence="5" id="KW-0676">Redox-active center</keyword>
<reference evidence="10" key="1">
    <citation type="journal article" date="2019" name="Int. J. Syst. Evol. Microbiol.">
        <title>The Global Catalogue of Microorganisms (GCM) 10K type strain sequencing project: providing services to taxonomists for standard genome sequencing and annotation.</title>
        <authorList>
            <consortium name="The Broad Institute Genomics Platform"/>
            <consortium name="The Broad Institute Genome Sequencing Center for Infectious Disease"/>
            <person name="Wu L."/>
            <person name="Ma J."/>
        </authorList>
    </citation>
    <scope>NUCLEOTIDE SEQUENCE [LARGE SCALE GENOMIC DNA]</scope>
    <source>
        <strain evidence="10">JCM 11496</strain>
    </source>
</reference>
<feature type="region of interest" description="Disordered" evidence="6">
    <location>
        <begin position="38"/>
        <end position="62"/>
    </location>
</feature>
<keyword evidence="7" id="KW-0812">Transmembrane</keyword>
<dbReference type="SUPFAM" id="SSF52833">
    <property type="entry name" value="Thioredoxin-like"/>
    <property type="match status" value="1"/>
</dbReference>
<evidence type="ECO:0000256" key="4">
    <source>
        <dbReference type="ARBA" id="ARBA00023157"/>
    </source>
</evidence>
<comment type="similarity">
    <text evidence="1">Belongs to the thioredoxin family. DsbA subfamily.</text>
</comment>